<evidence type="ECO:0000313" key="2">
    <source>
        <dbReference type="EMBL" id="KAJ1117730.1"/>
    </source>
</evidence>
<protein>
    <submittedName>
        <fullName evidence="2">Uncharacterized protein</fullName>
    </submittedName>
</protein>
<dbReference type="Proteomes" id="UP001066276">
    <property type="component" value="Chromosome 8"/>
</dbReference>
<sequence>MSGQRSQAKRWGLKQSNSGPGGGQPAHSWPESSSSGRPARCPSQPETATSICSSRGAFRSRAFTPVVTYGLDSLVASPLPHTALIAPVTAGEGRRVISPLTSSQQIDCGTARWRGAQGSLRPTSSFLVVTRSLGPREPRRAWSSSCGPFHAWVRQASQPPPIAVTGRAGSLFSSSSSAPGVTHLCPAARGQLPTPGDCHLYTPGSRLQPVLRVRGDSLWPSGLLLLSRIYCCLTGLMWILTRRAPTSVLSGLLTASPVCRTRPRNQHCGPGLDGRLWPLPPSWTPSRLGLLLACGHRRAAPHGSPRSLLARGPAGAVEDVERSRGMMASSGG</sequence>
<name>A0AAV7NRY5_PLEWA</name>
<evidence type="ECO:0000256" key="1">
    <source>
        <dbReference type="SAM" id="MobiDB-lite"/>
    </source>
</evidence>
<evidence type="ECO:0000313" key="3">
    <source>
        <dbReference type="Proteomes" id="UP001066276"/>
    </source>
</evidence>
<dbReference type="EMBL" id="JANPWB010000012">
    <property type="protein sequence ID" value="KAJ1117730.1"/>
    <property type="molecule type" value="Genomic_DNA"/>
</dbReference>
<accession>A0AAV7NRY5</accession>
<comment type="caution">
    <text evidence="2">The sequence shown here is derived from an EMBL/GenBank/DDBJ whole genome shotgun (WGS) entry which is preliminary data.</text>
</comment>
<keyword evidence="3" id="KW-1185">Reference proteome</keyword>
<gene>
    <name evidence="2" type="ORF">NDU88_005927</name>
</gene>
<feature type="region of interest" description="Disordered" evidence="1">
    <location>
        <begin position="301"/>
        <end position="332"/>
    </location>
</feature>
<reference evidence="2" key="1">
    <citation type="journal article" date="2022" name="bioRxiv">
        <title>Sequencing and chromosome-scale assembly of the giantPleurodeles waltlgenome.</title>
        <authorList>
            <person name="Brown T."/>
            <person name="Elewa A."/>
            <person name="Iarovenko S."/>
            <person name="Subramanian E."/>
            <person name="Araus A.J."/>
            <person name="Petzold A."/>
            <person name="Susuki M."/>
            <person name="Suzuki K.-i.T."/>
            <person name="Hayashi T."/>
            <person name="Toyoda A."/>
            <person name="Oliveira C."/>
            <person name="Osipova E."/>
            <person name="Leigh N.D."/>
            <person name="Simon A."/>
            <person name="Yun M.H."/>
        </authorList>
    </citation>
    <scope>NUCLEOTIDE SEQUENCE</scope>
    <source>
        <strain evidence="2">20211129_DDA</strain>
        <tissue evidence="2">Liver</tissue>
    </source>
</reference>
<dbReference type="AlphaFoldDB" id="A0AAV7NRY5"/>
<organism evidence="2 3">
    <name type="scientific">Pleurodeles waltl</name>
    <name type="common">Iberian ribbed newt</name>
    <dbReference type="NCBI Taxonomy" id="8319"/>
    <lineage>
        <taxon>Eukaryota</taxon>
        <taxon>Metazoa</taxon>
        <taxon>Chordata</taxon>
        <taxon>Craniata</taxon>
        <taxon>Vertebrata</taxon>
        <taxon>Euteleostomi</taxon>
        <taxon>Amphibia</taxon>
        <taxon>Batrachia</taxon>
        <taxon>Caudata</taxon>
        <taxon>Salamandroidea</taxon>
        <taxon>Salamandridae</taxon>
        <taxon>Pleurodelinae</taxon>
        <taxon>Pleurodeles</taxon>
    </lineage>
</organism>
<proteinExistence type="predicted"/>
<feature type="region of interest" description="Disordered" evidence="1">
    <location>
        <begin position="1"/>
        <end position="52"/>
    </location>
</feature>